<comment type="subcellular location">
    <subcellularLocation>
        <location evidence="1">Cell membrane</location>
        <topology evidence="1">Multi-pass membrane protein</topology>
    </subcellularLocation>
</comment>
<dbReference type="PIRSF" id="PIRSF006351">
    <property type="entry name" value="PTS_EIIC-Cellobiose"/>
    <property type="match status" value="1"/>
</dbReference>
<feature type="transmembrane region" description="Helical" evidence="9">
    <location>
        <begin position="287"/>
        <end position="307"/>
    </location>
</feature>
<evidence type="ECO:0000313" key="12">
    <source>
        <dbReference type="Proteomes" id="UP000674938"/>
    </source>
</evidence>
<organism evidence="11 12">
    <name type="scientific">Vagococcus allomyrinae</name>
    <dbReference type="NCBI Taxonomy" id="2794353"/>
    <lineage>
        <taxon>Bacteria</taxon>
        <taxon>Bacillati</taxon>
        <taxon>Bacillota</taxon>
        <taxon>Bacilli</taxon>
        <taxon>Lactobacillales</taxon>
        <taxon>Enterococcaceae</taxon>
        <taxon>Vagococcus</taxon>
    </lineage>
</organism>
<keyword evidence="6 9" id="KW-1133">Transmembrane helix</keyword>
<accession>A0A940PAS3</accession>
<feature type="transmembrane region" description="Helical" evidence="9">
    <location>
        <begin position="220"/>
        <end position="242"/>
    </location>
</feature>
<dbReference type="AlphaFoldDB" id="A0A940PAS3"/>
<evidence type="ECO:0000313" key="11">
    <source>
        <dbReference type="EMBL" id="MBP1042736.1"/>
    </source>
</evidence>
<dbReference type="PROSITE" id="PS51105">
    <property type="entry name" value="PTS_EIIC_TYPE_3"/>
    <property type="match status" value="1"/>
</dbReference>
<keyword evidence="7 8" id="KW-0472">Membrane</keyword>
<comment type="caution">
    <text evidence="11">The sequence shown here is derived from an EMBL/GenBank/DDBJ whole genome shotgun (WGS) entry which is preliminary data.</text>
</comment>
<evidence type="ECO:0000256" key="1">
    <source>
        <dbReference type="ARBA" id="ARBA00004651"/>
    </source>
</evidence>
<dbReference type="GO" id="GO:1901264">
    <property type="term" value="P:carbohydrate derivative transport"/>
    <property type="evidence" value="ECO:0007669"/>
    <property type="project" value="TreeGrafter"/>
</dbReference>
<dbReference type="Pfam" id="PF02378">
    <property type="entry name" value="PTS_EIIC"/>
    <property type="match status" value="1"/>
</dbReference>
<evidence type="ECO:0000256" key="3">
    <source>
        <dbReference type="ARBA" id="ARBA00022475"/>
    </source>
</evidence>
<feature type="transmembrane region" description="Helical" evidence="9">
    <location>
        <begin position="319"/>
        <end position="338"/>
    </location>
</feature>
<feature type="transmembrane region" description="Helical" evidence="9">
    <location>
        <begin position="100"/>
        <end position="117"/>
    </location>
</feature>
<reference evidence="11" key="1">
    <citation type="submission" date="2020-12" db="EMBL/GenBank/DDBJ databases">
        <title>Vagococcus allomyrinae sp. nov. and Enterococcus lavae sp. nov., isolated from the larvae of Allomyrina dichotoma.</title>
        <authorList>
            <person name="Lee S.D."/>
        </authorList>
    </citation>
    <scope>NUCLEOTIDE SEQUENCE</scope>
    <source>
        <strain evidence="11">BWB3-3</strain>
    </source>
</reference>
<keyword evidence="4 8" id="KW-0762">Sugar transport</keyword>
<keyword evidence="3 8" id="KW-1003">Cell membrane</keyword>
<dbReference type="InterPro" id="IPR004501">
    <property type="entry name" value="PTS_EIIC_3"/>
</dbReference>
<dbReference type="NCBIfam" id="TIGR00410">
    <property type="entry name" value="lacE"/>
    <property type="match status" value="1"/>
</dbReference>
<dbReference type="RefSeq" id="WP_209530197.1">
    <property type="nucleotide sequence ID" value="NZ_JAEEGA010000012.1"/>
</dbReference>
<dbReference type="InterPro" id="IPR051088">
    <property type="entry name" value="PTS_Sugar-EIIC/EIIB"/>
</dbReference>
<feature type="transmembrane region" description="Helical" evidence="9">
    <location>
        <begin position="344"/>
        <end position="363"/>
    </location>
</feature>
<dbReference type="GO" id="GO:0008982">
    <property type="term" value="F:protein-N(PI)-phosphohistidine-sugar phosphotransferase activity"/>
    <property type="evidence" value="ECO:0007669"/>
    <property type="project" value="UniProtKB-UniRule"/>
</dbReference>
<dbReference type="GO" id="GO:0005886">
    <property type="term" value="C:plasma membrane"/>
    <property type="evidence" value="ECO:0007669"/>
    <property type="project" value="UniProtKB-SubCell"/>
</dbReference>
<feature type="transmembrane region" description="Helical" evidence="9">
    <location>
        <begin position="74"/>
        <end position="93"/>
    </location>
</feature>
<evidence type="ECO:0000256" key="7">
    <source>
        <dbReference type="ARBA" id="ARBA00023136"/>
    </source>
</evidence>
<name>A0A940PAS3_9ENTE</name>
<evidence type="ECO:0000256" key="5">
    <source>
        <dbReference type="ARBA" id="ARBA00022692"/>
    </source>
</evidence>
<evidence type="ECO:0000256" key="6">
    <source>
        <dbReference type="ARBA" id="ARBA00022989"/>
    </source>
</evidence>
<dbReference type="PANTHER" id="PTHR33989:SF4">
    <property type="entry name" value="PTS SYSTEM N,N'-DIACETYLCHITOBIOSE-SPECIFIC EIIC COMPONENT"/>
    <property type="match status" value="1"/>
</dbReference>
<keyword evidence="5 9" id="KW-0812">Transmembrane</keyword>
<sequence>MEKITAFLEKYLLPFADVFSKNKYLVAIKDAFLISLPFTIFSSIFTAIANLPFLPNMFGEAKIAQFQQFVSPTFSLTMGVISFIVAAGIGYSLSNHYKVNPIYGALVGLLSFIMITPTSTLTDSGETVLNVLPLSEIGAIGMFSAILVSILGTEIYRYAIQHNWTIKMPSSVPKLVSDSFFSFVPIAVALLVAFVIRMIFQGTSFETVNNLIYQMLQKPLTSLGTSLPATIIVGVLVNLFWFFGLHGHVIVGSVMVPIWNTQSFANLQAFQAGESLPHIVTGQFTDFFVLNGGYLSLPVLISLLFFFKNRSDWRDLGKIALAPGIFGVYEPLIFGLPIMLNPIMFIPLIATPIITTVISYFSMAWGLVPLTTGVALPYTMPLVVSGAIVTNSIRGALLQFVLLVILTAMWYLFLNVMDQQNKLKVS</sequence>
<dbReference type="PANTHER" id="PTHR33989">
    <property type="match status" value="1"/>
</dbReference>
<feature type="transmembrane region" description="Helical" evidence="9">
    <location>
        <begin position="137"/>
        <end position="159"/>
    </location>
</feature>
<keyword evidence="12" id="KW-1185">Reference proteome</keyword>
<evidence type="ECO:0000256" key="2">
    <source>
        <dbReference type="ARBA" id="ARBA00022448"/>
    </source>
</evidence>
<feature type="transmembrane region" description="Helical" evidence="9">
    <location>
        <begin position="180"/>
        <end position="200"/>
    </location>
</feature>
<dbReference type="EMBL" id="JAEEGA010000012">
    <property type="protein sequence ID" value="MBP1042736.1"/>
    <property type="molecule type" value="Genomic_DNA"/>
</dbReference>
<dbReference type="InterPro" id="IPR004796">
    <property type="entry name" value="PTS_IIC_cello"/>
</dbReference>
<feature type="transmembrane region" description="Helical" evidence="9">
    <location>
        <begin position="396"/>
        <end position="414"/>
    </location>
</feature>
<evidence type="ECO:0000256" key="9">
    <source>
        <dbReference type="SAM" id="Phobius"/>
    </source>
</evidence>
<dbReference type="GO" id="GO:0009401">
    <property type="term" value="P:phosphoenolpyruvate-dependent sugar phosphotransferase system"/>
    <property type="evidence" value="ECO:0007669"/>
    <property type="project" value="InterPro"/>
</dbReference>
<comment type="function">
    <text evidence="8">The phosphoenolpyruvate-dependent sugar phosphotransferase system (PTS), a major carbohydrate active -transport system, catalyzes the phosphorylation of incoming sugar substrates concomitant with their translocation across the cell membrane.</text>
</comment>
<feature type="domain" description="PTS EIIC type-3" evidence="10">
    <location>
        <begin position="8"/>
        <end position="413"/>
    </location>
</feature>
<proteinExistence type="predicted"/>
<feature type="transmembrane region" description="Helical" evidence="9">
    <location>
        <begin position="31"/>
        <end position="54"/>
    </location>
</feature>
<evidence type="ECO:0000259" key="10">
    <source>
        <dbReference type="PROSITE" id="PS51105"/>
    </source>
</evidence>
<evidence type="ECO:0000256" key="4">
    <source>
        <dbReference type="ARBA" id="ARBA00022597"/>
    </source>
</evidence>
<dbReference type="Proteomes" id="UP000674938">
    <property type="component" value="Unassembled WGS sequence"/>
</dbReference>
<evidence type="ECO:0000256" key="8">
    <source>
        <dbReference type="PIRNR" id="PIRNR006351"/>
    </source>
</evidence>
<gene>
    <name evidence="11" type="ORF">I6N95_17095</name>
</gene>
<protein>
    <recommendedName>
        <fullName evidence="8">Permease IIC component</fullName>
    </recommendedName>
</protein>
<feature type="transmembrane region" description="Helical" evidence="9">
    <location>
        <begin position="249"/>
        <end position="267"/>
    </location>
</feature>
<feature type="transmembrane region" description="Helical" evidence="9">
    <location>
        <begin position="370"/>
        <end position="390"/>
    </location>
</feature>
<dbReference type="InterPro" id="IPR003352">
    <property type="entry name" value="PTS_EIIC"/>
</dbReference>
<keyword evidence="2 8" id="KW-0813">Transport</keyword>